<evidence type="ECO:0000313" key="3">
    <source>
        <dbReference type="Proteomes" id="UP000054845"/>
    </source>
</evidence>
<organism evidence="2 3">
    <name type="scientific">Ceraceosorus bombacis</name>
    <dbReference type="NCBI Taxonomy" id="401625"/>
    <lineage>
        <taxon>Eukaryota</taxon>
        <taxon>Fungi</taxon>
        <taxon>Dikarya</taxon>
        <taxon>Basidiomycota</taxon>
        <taxon>Ustilaginomycotina</taxon>
        <taxon>Exobasidiomycetes</taxon>
        <taxon>Ceraceosorales</taxon>
        <taxon>Ceraceosoraceae</taxon>
        <taxon>Ceraceosorus</taxon>
    </lineage>
</organism>
<evidence type="ECO:0000313" key="2">
    <source>
        <dbReference type="EMBL" id="CEH17361.1"/>
    </source>
</evidence>
<keyword evidence="3" id="KW-1185">Reference proteome</keyword>
<accession>A0A0P1BLD2</accession>
<feature type="compositionally biased region" description="Polar residues" evidence="1">
    <location>
        <begin position="25"/>
        <end position="34"/>
    </location>
</feature>
<dbReference type="EMBL" id="CCYA01000254">
    <property type="protein sequence ID" value="CEH17361.1"/>
    <property type="molecule type" value="Genomic_DNA"/>
</dbReference>
<protein>
    <submittedName>
        <fullName evidence="2">Uncharacterized protein</fullName>
    </submittedName>
</protein>
<sequence length="71" mass="7715">MRPRVKAGGEARRSSAFGTSARGDLQQSRLTSTRDCTPSALRIQTITSSLIRLGFLIQAFMQDVAKTDTQG</sequence>
<feature type="region of interest" description="Disordered" evidence="1">
    <location>
        <begin position="1"/>
        <end position="34"/>
    </location>
</feature>
<reference evidence="2 3" key="1">
    <citation type="submission" date="2014-09" db="EMBL/GenBank/DDBJ databases">
        <authorList>
            <person name="Magalhaes I.L.F."/>
            <person name="Oliveira U."/>
            <person name="Santos F.R."/>
            <person name="Vidigal T.H.D.A."/>
            <person name="Brescovit A.D."/>
            <person name="Santos A.J."/>
        </authorList>
    </citation>
    <scope>NUCLEOTIDE SEQUENCE [LARGE SCALE GENOMIC DNA]</scope>
</reference>
<dbReference type="Proteomes" id="UP000054845">
    <property type="component" value="Unassembled WGS sequence"/>
</dbReference>
<proteinExistence type="predicted"/>
<dbReference type="AlphaFoldDB" id="A0A0P1BLD2"/>
<evidence type="ECO:0000256" key="1">
    <source>
        <dbReference type="SAM" id="MobiDB-lite"/>
    </source>
</evidence>
<name>A0A0P1BLD2_9BASI</name>